<dbReference type="AlphaFoldDB" id="A0A7J5ASL9"/>
<accession>A0A7J5ASL9</accession>
<evidence type="ECO:0000313" key="3">
    <source>
        <dbReference type="Proteomes" id="UP000467305"/>
    </source>
</evidence>
<proteinExistence type="predicted"/>
<organism evidence="2 3">
    <name type="scientific">Tenacibaculum aiptasiae</name>
    <dbReference type="NCBI Taxonomy" id="426481"/>
    <lineage>
        <taxon>Bacteria</taxon>
        <taxon>Pseudomonadati</taxon>
        <taxon>Bacteroidota</taxon>
        <taxon>Flavobacteriia</taxon>
        <taxon>Flavobacteriales</taxon>
        <taxon>Flavobacteriaceae</taxon>
        <taxon>Tenacibaculum</taxon>
    </lineage>
</organism>
<dbReference type="RefSeq" id="WP_150898257.1">
    <property type="nucleotide sequence ID" value="NZ_WAAU01000003.1"/>
</dbReference>
<dbReference type="Proteomes" id="UP000467305">
    <property type="component" value="Unassembled WGS sequence"/>
</dbReference>
<feature type="transmembrane region" description="Helical" evidence="1">
    <location>
        <begin position="91"/>
        <end position="108"/>
    </location>
</feature>
<feature type="transmembrane region" description="Helical" evidence="1">
    <location>
        <begin position="44"/>
        <end position="61"/>
    </location>
</feature>
<reference evidence="2 3" key="1">
    <citation type="submission" date="2019-09" db="EMBL/GenBank/DDBJ databases">
        <authorList>
            <person name="Cao W.R."/>
        </authorList>
    </citation>
    <scope>NUCLEOTIDE SEQUENCE [LARGE SCALE GENOMIC DNA]</scope>
    <source>
        <strain evidence="3">a4</strain>
    </source>
</reference>
<keyword evidence="3" id="KW-1185">Reference proteome</keyword>
<evidence type="ECO:0008006" key="4">
    <source>
        <dbReference type="Google" id="ProtNLM"/>
    </source>
</evidence>
<gene>
    <name evidence="2" type="ORF">F7018_01780</name>
</gene>
<name>A0A7J5ASL9_9FLAO</name>
<feature type="transmembrane region" description="Helical" evidence="1">
    <location>
        <begin position="68"/>
        <end position="85"/>
    </location>
</feature>
<comment type="caution">
    <text evidence="2">The sequence shown here is derived from an EMBL/GenBank/DDBJ whole genome shotgun (WGS) entry which is preliminary data.</text>
</comment>
<keyword evidence="1" id="KW-0472">Membrane</keyword>
<evidence type="ECO:0000313" key="2">
    <source>
        <dbReference type="EMBL" id="KAB1160628.1"/>
    </source>
</evidence>
<dbReference type="OrthoDB" id="839906at2"/>
<keyword evidence="1" id="KW-0812">Transmembrane</keyword>
<sequence>MISILIAILFLGCYLFYNTSQKTTIVSNSYIEERIRSNKQLSKIGGGSFFLITLIIAAVHFGLFSGILFWLVALTMIMSLLIVIAPLKLVNYKTLVALLFVLLLIEFIF</sequence>
<protein>
    <recommendedName>
        <fullName evidence="4">DUF3325 domain-containing protein</fullName>
    </recommendedName>
</protein>
<dbReference type="EMBL" id="WAAU01000003">
    <property type="protein sequence ID" value="KAB1160628.1"/>
    <property type="molecule type" value="Genomic_DNA"/>
</dbReference>
<keyword evidence="1" id="KW-1133">Transmembrane helix</keyword>
<evidence type="ECO:0000256" key="1">
    <source>
        <dbReference type="SAM" id="Phobius"/>
    </source>
</evidence>